<name>A0A5Y7L490_SALER</name>
<accession>A0A5Y7L490</accession>
<proteinExistence type="predicted"/>
<dbReference type="Pfam" id="PF13973">
    <property type="entry name" value="DUF4222"/>
    <property type="match status" value="1"/>
</dbReference>
<evidence type="ECO:0000256" key="1">
    <source>
        <dbReference type="SAM" id="Coils"/>
    </source>
</evidence>
<keyword evidence="1" id="KW-0175">Coiled coil</keyword>
<dbReference type="EMBL" id="AAKABP010000001">
    <property type="protein sequence ID" value="ECQ2125130.1"/>
    <property type="molecule type" value="Genomic_DNA"/>
</dbReference>
<protein>
    <submittedName>
        <fullName evidence="2">DUF4222 domain-containing protein</fullName>
    </submittedName>
</protein>
<sequence length="96" mass="11417">MFSLIQRGQLYIDGNGYPVQVHSCSASHVAFRRQDNQIRSVGIGKFNSAFERLDYQEYNQLRAEQAQTEHIKNLREQARRNKERQREWHQNALNIK</sequence>
<evidence type="ECO:0000313" key="2">
    <source>
        <dbReference type="EMBL" id="ECQ2125130.1"/>
    </source>
</evidence>
<feature type="coiled-coil region" evidence="1">
    <location>
        <begin position="61"/>
        <end position="91"/>
    </location>
</feature>
<gene>
    <name evidence="2" type="ORF">FZ162_01945</name>
</gene>
<comment type="caution">
    <text evidence="2">The sequence shown here is derived from an EMBL/GenBank/DDBJ whole genome shotgun (WGS) entry which is preliminary data.</text>
</comment>
<dbReference type="InterPro" id="IPR025317">
    <property type="entry name" value="DUF4222"/>
</dbReference>
<reference evidence="2" key="1">
    <citation type="submission" date="2019-08" db="EMBL/GenBank/DDBJ databases">
        <authorList>
            <consortium name="PulseNet: The National Subtyping Network for Foodborne Disease Surveillance"/>
            <person name="Tarr C.L."/>
            <person name="Trees E."/>
            <person name="Katz L.S."/>
            <person name="Carleton-Romer H.A."/>
            <person name="Stroika S."/>
            <person name="Kucerova Z."/>
            <person name="Roache K.F."/>
            <person name="Sabol A.L."/>
            <person name="Besser J."/>
            <person name="Gerner-Smidt P."/>
        </authorList>
    </citation>
    <scope>NUCLEOTIDE SEQUENCE</scope>
    <source>
        <strain evidence="2">PNUSAS094170</strain>
    </source>
</reference>
<dbReference type="AlphaFoldDB" id="A0A5Y7L490"/>
<organism evidence="2">
    <name type="scientific">Salmonella enterica</name>
    <name type="common">Salmonella choleraesuis</name>
    <dbReference type="NCBI Taxonomy" id="28901"/>
    <lineage>
        <taxon>Bacteria</taxon>
        <taxon>Pseudomonadati</taxon>
        <taxon>Pseudomonadota</taxon>
        <taxon>Gammaproteobacteria</taxon>
        <taxon>Enterobacterales</taxon>
        <taxon>Enterobacteriaceae</taxon>
        <taxon>Salmonella</taxon>
    </lineage>
</organism>